<reference evidence="1 2" key="1">
    <citation type="journal article" date="2019" name="Int. J. Syst. Evol. Microbiol.">
        <title>The Global Catalogue of Microorganisms (GCM) 10K type strain sequencing project: providing services to taxonomists for standard genome sequencing and annotation.</title>
        <authorList>
            <consortium name="The Broad Institute Genomics Platform"/>
            <consortium name="The Broad Institute Genome Sequencing Center for Infectious Disease"/>
            <person name="Wu L."/>
            <person name="Ma J."/>
        </authorList>
    </citation>
    <scope>NUCLEOTIDE SEQUENCE [LARGE SCALE GENOMIC DNA]</scope>
    <source>
        <strain evidence="1 2">JCM 14559</strain>
    </source>
</reference>
<name>A0ABN2XKE6_9ACTN</name>
<keyword evidence="2" id="KW-1185">Reference proteome</keyword>
<dbReference type="Proteomes" id="UP001500897">
    <property type="component" value="Unassembled WGS sequence"/>
</dbReference>
<dbReference type="RefSeq" id="WP_344555783.1">
    <property type="nucleotide sequence ID" value="NZ_BAAANS010000043.1"/>
</dbReference>
<evidence type="ECO:0000313" key="2">
    <source>
        <dbReference type="Proteomes" id="UP001500897"/>
    </source>
</evidence>
<protein>
    <submittedName>
        <fullName evidence="1">Uncharacterized protein</fullName>
    </submittedName>
</protein>
<accession>A0ABN2XKE6</accession>
<dbReference type="EMBL" id="BAAANS010000043">
    <property type="protein sequence ID" value="GAA2112606.1"/>
    <property type="molecule type" value="Genomic_DNA"/>
</dbReference>
<evidence type="ECO:0000313" key="1">
    <source>
        <dbReference type="EMBL" id="GAA2112606.1"/>
    </source>
</evidence>
<gene>
    <name evidence="1" type="ORF">GCM10009759_55520</name>
</gene>
<comment type="caution">
    <text evidence="1">The sequence shown here is derived from an EMBL/GenBank/DDBJ whole genome shotgun (WGS) entry which is preliminary data.</text>
</comment>
<organism evidence="1 2">
    <name type="scientific">Kitasatospora saccharophila</name>
    <dbReference type="NCBI Taxonomy" id="407973"/>
    <lineage>
        <taxon>Bacteria</taxon>
        <taxon>Bacillati</taxon>
        <taxon>Actinomycetota</taxon>
        <taxon>Actinomycetes</taxon>
        <taxon>Kitasatosporales</taxon>
        <taxon>Streptomycetaceae</taxon>
        <taxon>Kitasatospora</taxon>
    </lineage>
</organism>
<proteinExistence type="predicted"/>
<sequence length="119" mass="13118">MRIVMRREDEDTQRLIRTLREQLAEARGEAVVQSSANGRLTASAVTAQAELANNNRVLLSGHRVLREENAVLRERVRLLAADRDGLLVQLDRALGYDDAVLADIAAGAVDLKKKASTTR</sequence>